<comment type="catalytic activity">
    <reaction evidence="20">
        <text>7,8-dihydropteroate + L-glutamate + ATP = 7,8-dihydrofolate + ADP + phosphate + H(+)</text>
        <dbReference type="Rhea" id="RHEA:23584"/>
        <dbReference type="ChEBI" id="CHEBI:15378"/>
        <dbReference type="ChEBI" id="CHEBI:17839"/>
        <dbReference type="ChEBI" id="CHEBI:29985"/>
        <dbReference type="ChEBI" id="CHEBI:30616"/>
        <dbReference type="ChEBI" id="CHEBI:43474"/>
        <dbReference type="ChEBI" id="CHEBI:57451"/>
        <dbReference type="ChEBI" id="CHEBI:456216"/>
        <dbReference type="EC" id="6.3.2.12"/>
    </reaction>
</comment>
<evidence type="ECO:0000256" key="14">
    <source>
        <dbReference type="ARBA" id="ARBA00030048"/>
    </source>
</evidence>
<evidence type="ECO:0000256" key="3">
    <source>
        <dbReference type="ARBA" id="ARBA00005150"/>
    </source>
</evidence>
<comment type="function">
    <text evidence="1">Functions in two distinct reactions of the de novo folate biosynthetic pathway. Catalyzes the addition of a glutamate residue to dihydropteroate (7,8-dihydropteroate or H2Pte) to form dihydrofolate (7,8-dihydrofolate monoglutamate or H2Pte-Glu). Also catalyzes successive additions of L-glutamate to tetrahydrofolate or 10-formyltetrahydrofolate or 5,10-methylenetetrahydrofolate, leading to folylpolyglutamate derivatives.</text>
</comment>
<evidence type="ECO:0000313" key="23">
    <source>
        <dbReference type="EMBL" id="NBG66096.1"/>
    </source>
</evidence>
<keyword evidence="24" id="KW-1185">Reference proteome</keyword>
<proteinExistence type="inferred from homology"/>
<dbReference type="EMBL" id="WWNE01000006">
    <property type="protein sequence ID" value="NBG66096.1"/>
    <property type="molecule type" value="Genomic_DNA"/>
</dbReference>
<dbReference type="InterPro" id="IPR018109">
    <property type="entry name" value="Folylpolyglutamate_synth_CS"/>
</dbReference>
<dbReference type="GO" id="GO:0004326">
    <property type="term" value="F:tetrahydrofolylpolyglutamate synthase activity"/>
    <property type="evidence" value="ECO:0007669"/>
    <property type="project" value="UniProtKB-EC"/>
</dbReference>
<dbReference type="PIRSF" id="PIRSF001563">
    <property type="entry name" value="Folylpolyglu_synth"/>
    <property type="match status" value="1"/>
</dbReference>
<dbReference type="Pfam" id="PF02875">
    <property type="entry name" value="Mur_ligase_C"/>
    <property type="match status" value="1"/>
</dbReference>
<dbReference type="InterPro" id="IPR004101">
    <property type="entry name" value="Mur_ligase_C"/>
</dbReference>
<dbReference type="EC" id="6.3.2.12" evidence="5"/>
<gene>
    <name evidence="23" type="ORF">GQN54_08185</name>
</gene>
<comment type="pathway">
    <text evidence="2">Cofactor biosynthesis; tetrahydrofolate biosynthesis; 7,8-dihydrofolate from 2-amino-4-hydroxy-6-hydroxymethyl-7,8-dihydropteridine diphosphate and 4-aminobenzoate: step 2/2.</text>
</comment>
<accession>A0A6N9NHE1</accession>
<dbReference type="Gene3D" id="3.90.190.20">
    <property type="entry name" value="Mur ligase, C-terminal domain"/>
    <property type="match status" value="1"/>
</dbReference>
<evidence type="ECO:0000256" key="7">
    <source>
        <dbReference type="ARBA" id="ARBA00019357"/>
    </source>
</evidence>
<evidence type="ECO:0000256" key="5">
    <source>
        <dbReference type="ARBA" id="ARBA00013023"/>
    </source>
</evidence>
<evidence type="ECO:0000256" key="9">
    <source>
        <dbReference type="ARBA" id="ARBA00022723"/>
    </source>
</evidence>
<evidence type="ECO:0000256" key="12">
    <source>
        <dbReference type="ARBA" id="ARBA00022842"/>
    </source>
</evidence>
<dbReference type="InterPro" id="IPR036615">
    <property type="entry name" value="Mur_ligase_C_dom_sf"/>
</dbReference>
<keyword evidence="11" id="KW-0067">ATP-binding</keyword>
<evidence type="ECO:0000256" key="11">
    <source>
        <dbReference type="ARBA" id="ARBA00022840"/>
    </source>
</evidence>
<dbReference type="Pfam" id="PF08245">
    <property type="entry name" value="Mur_ligase_M"/>
    <property type="match status" value="1"/>
</dbReference>
<comment type="caution">
    <text evidence="23">The sequence shown here is derived from an EMBL/GenBank/DDBJ whole genome shotgun (WGS) entry which is preliminary data.</text>
</comment>
<evidence type="ECO:0000256" key="4">
    <source>
        <dbReference type="ARBA" id="ARBA00008276"/>
    </source>
</evidence>
<evidence type="ECO:0000256" key="2">
    <source>
        <dbReference type="ARBA" id="ARBA00004799"/>
    </source>
</evidence>
<comment type="catalytic activity">
    <reaction evidence="18">
        <text>10-formyltetrahydrofolyl-(gamma-L-Glu)(n) + L-glutamate + ATP = 10-formyltetrahydrofolyl-(gamma-L-Glu)(n+1) + ADP + phosphate + H(+)</text>
        <dbReference type="Rhea" id="RHEA:51904"/>
        <dbReference type="Rhea" id="RHEA-COMP:13088"/>
        <dbReference type="Rhea" id="RHEA-COMP:14300"/>
        <dbReference type="ChEBI" id="CHEBI:15378"/>
        <dbReference type="ChEBI" id="CHEBI:29985"/>
        <dbReference type="ChEBI" id="CHEBI:30616"/>
        <dbReference type="ChEBI" id="CHEBI:43474"/>
        <dbReference type="ChEBI" id="CHEBI:134413"/>
        <dbReference type="ChEBI" id="CHEBI:456216"/>
        <dbReference type="EC" id="6.3.2.17"/>
    </reaction>
</comment>
<evidence type="ECO:0000256" key="19">
    <source>
        <dbReference type="ARBA" id="ARBA00049035"/>
    </source>
</evidence>
<evidence type="ECO:0000256" key="6">
    <source>
        <dbReference type="ARBA" id="ARBA00013025"/>
    </source>
</evidence>
<keyword evidence="10" id="KW-0547">Nucleotide-binding</keyword>
<dbReference type="GO" id="GO:0008841">
    <property type="term" value="F:dihydrofolate synthase activity"/>
    <property type="evidence" value="ECO:0007669"/>
    <property type="project" value="UniProtKB-EC"/>
</dbReference>
<dbReference type="GO" id="GO:0005737">
    <property type="term" value="C:cytoplasm"/>
    <property type="evidence" value="ECO:0007669"/>
    <property type="project" value="TreeGrafter"/>
</dbReference>
<reference evidence="23 24" key="1">
    <citation type="submission" date="2019-12" db="EMBL/GenBank/DDBJ databases">
        <authorList>
            <person name="Zhao J."/>
        </authorList>
    </citation>
    <scope>NUCLEOTIDE SEQUENCE [LARGE SCALE GENOMIC DNA]</scope>
    <source>
        <strain evidence="23 24">S-15</strain>
    </source>
</reference>
<dbReference type="PANTHER" id="PTHR11136">
    <property type="entry name" value="FOLYLPOLYGLUTAMATE SYNTHASE-RELATED"/>
    <property type="match status" value="1"/>
</dbReference>
<dbReference type="PROSITE" id="PS01012">
    <property type="entry name" value="FOLYLPOLYGLU_SYNT_2"/>
    <property type="match status" value="1"/>
</dbReference>
<dbReference type="Gene3D" id="3.40.1190.10">
    <property type="entry name" value="Mur-like, catalytic domain"/>
    <property type="match status" value="1"/>
</dbReference>
<dbReference type="InterPro" id="IPR036565">
    <property type="entry name" value="Mur-like_cat_sf"/>
</dbReference>
<evidence type="ECO:0000256" key="8">
    <source>
        <dbReference type="ARBA" id="ARBA00022598"/>
    </source>
</evidence>
<evidence type="ECO:0000256" key="13">
    <source>
        <dbReference type="ARBA" id="ARBA00022909"/>
    </source>
</evidence>
<evidence type="ECO:0000256" key="15">
    <source>
        <dbReference type="ARBA" id="ARBA00030592"/>
    </source>
</evidence>
<evidence type="ECO:0000313" key="24">
    <source>
        <dbReference type="Proteomes" id="UP000470771"/>
    </source>
</evidence>
<evidence type="ECO:0000259" key="21">
    <source>
        <dbReference type="Pfam" id="PF02875"/>
    </source>
</evidence>
<protein>
    <recommendedName>
        <fullName evidence="7">Dihydrofolate synthase/folylpolyglutamate synthase</fullName>
        <ecNumber evidence="5">6.3.2.12</ecNumber>
        <ecNumber evidence="6">6.3.2.17</ecNumber>
    </recommendedName>
    <alternativeName>
        <fullName evidence="16">Folylpoly-gamma-glutamate synthetase-dihydrofolate synthetase</fullName>
    </alternativeName>
    <alternativeName>
        <fullName evidence="14">Folylpolyglutamate synthetase</fullName>
    </alternativeName>
    <alternativeName>
        <fullName evidence="15">Tetrahydrofolylpolyglutamate synthase</fullName>
    </alternativeName>
</protein>
<keyword evidence="12" id="KW-0460">Magnesium</keyword>
<evidence type="ECO:0000256" key="17">
    <source>
        <dbReference type="ARBA" id="ARBA00047493"/>
    </source>
</evidence>
<evidence type="ECO:0000256" key="1">
    <source>
        <dbReference type="ARBA" id="ARBA00002714"/>
    </source>
</evidence>
<dbReference type="RefSeq" id="WP_160633040.1">
    <property type="nucleotide sequence ID" value="NZ_WWNE01000006.1"/>
</dbReference>
<evidence type="ECO:0000256" key="18">
    <source>
        <dbReference type="ARBA" id="ARBA00047808"/>
    </source>
</evidence>
<dbReference type="SUPFAM" id="SSF53623">
    <property type="entry name" value="MurD-like peptide ligases, catalytic domain"/>
    <property type="match status" value="1"/>
</dbReference>
<dbReference type="GO" id="GO:0005524">
    <property type="term" value="F:ATP binding"/>
    <property type="evidence" value="ECO:0007669"/>
    <property type="project" value="UniProtKB-KW"/>
</dbReference>
<sequence>MDYQQTIDYLFSQLPMFQRVGNTAFKKDLSNTIAIAKVLNHPERKFKSIHVGGTNGKGSVSHSLASVLQEQGYKVGLYTSPHLVDFRERIRINGQMISEQYIIDFVGNHQQNFEEIKPSFFEWTVGLAFDYFANSKVDFAIIEVGLGGRLDSTNIILPILSVITNISYDHQNLLGNTLKEIAGEKAGIIKPNIPVVIGEGSGMEALFKQKATEVGAPIYFAEDTEHPLLDFDLKGNYQKANLRTIACACTILKKRIALTDESIENGLQKVTVNTGLRGRWETLSKSPLTICDTGHNEAGIRFITEQLNELSYSKLHFVITMVNDKDISKIIELLPQDAHYYISEAKIPRALAKEKLAEAMKKNGLDSNLFSSIAEAIKSAQNAANENDVIFIGGSTFTVAEAIEYF</sequence>
<dbReference type="InterPro" id="IPR013221">
    <property type="entry name" value="Mur_ligase_cen"/>
</dbReference>
<evidence type="ECO:0000259" key="22">
    <source>
        <dbReference type="Pfam" id="PF08245"/>
    </source>
</evidence>
<dbReference type="AlphaFoldDB" id="A0A6N9NHE1"/>
<dbReference type="Proteomes" id="UP000470771">
    <property type="component" value="Unassembled WGS sequence"/>
</dbReference>
<evidence type="ECO:0000256" key="10">
    <source>
        <dbReference type="ARBA" id="ARBA00022741"/>
    </source>
</evidence>
<comment type="similarity">
    <text evidence="4">Belongs to the folylpolyglutamate synthase family.</text>
</comment>
<organism evidence="23 24">
    <name type="scientific">Acidiluteibacter ferrifornacis</name>
    <dbReference type="NCBI Taxonomy" id="2692424"/>
    <lineage>
        <taxon>Bacteria</taxon>
        <taxon>Pseudomonadati</taxon>
        <taxon>Bacteroidota</taxon>
        <taxon>Flavobacteriia</taxon>
        <taxon>Flavobacteriales</taxon>
        <taxon>Cryomorphaceae</taxon>
        <taxon>Acidiluteibacter</taxon>
    </lineage>
</organism>
<dbReference type="GO" id="GO:0046872">
    <property type="term" value="F:metal ion binding"/>
    <property type="evidence" value="ECO:0007669"/>
    <property type="project" value="UniProtKB-KW"/>
</dbReference>
<comment type="catalytic activity">
    <reaction evidence="19">
        <text>(6R)-5,10-methylenetetrahydrofolyl-(gamma-L-Glu)(n) + L-glutamate + ATP = (6R)-5,10-methylenetetrahydrofolyl-(gamma-L-Glu)(n+1) + ADP + phosphate + H(+)</text>
        <dbReference type="Rhea" id="RHEA:51912"/>
        <dbReference type="Rhea" id="RHEA-COMP:13257"/>
        <dbReference type="Rhea" id="RHEA-COMP:13258"/>
        <dbReference type="ChEBI" id="CHEBI:15378"/>
        <dbReference type="ChEBI" id="CHEBI:29985"/>
        <dbReference type="ChEBI" id="CHEBI:30616"/>
        <dbReference type="ChEBI" id="CHEBI:43474"/>
        <dbReference type="ChEBI" id="CHEBI:136572"/>
        <dbReference type="ChEBI" id="CHEBI:456216"/>
        <dbReference type="EC" id="6.3.2.17"/>
    </reaction>
</comment>
<comment type="pathway">
    <text evidence="3">Cofactor biosynthesis; tetrahydrofolylpolyglutamate biosynthesis.</text>
</comment>
<dbReference type="SUPFAM" id="SSF53244">
    <property type="entry name" value="MurD-like peptide ligases, peptide-binding domain"/>
    <property type="match status" value="1"/>
</dbReference>
<dbReference type="EC" id="6.3.2.17" evidence="6"/>
<dbReference type="InterPro" id="IPR001645">
    <property type="entry name" value="Folylpolyglutamate_synth"/>
</dbReference>
<name>A0A6N9NHE1_9FLAO</name>
<dbReference type="PROSITE" id="PS01011">
    <property type="entry name" value="FOLYLPOLYGLU_SYNT_1"/>
    <property type="match status" value="1"/>
</dbReference>
<feature type="domain" description="Mur ligase C-terminal" evidence="21">
    <location>
        <begin position="278"/>
        <end position="395"/>
    </location>
</feature>
<evidence type="ECO:0000256" key="20">
    <source>
        <dbReference type="ARBA" id="ARBA00049161"/>
    </source>
</evidence>
<dbReference type="PANTHER" id="PTHR11136:SF0">
    <property type="entry name" value="DIHYDROFOLATE SYNTHETASE-RELATED"/>
    <property type="match status" value="1"/>
</dbReference>
<keyword evidence="13" id="KW-0289">Folate biosynthesis</keyword>
<feature type="domain" description="Mur ligase central" evidence="22">
    <location>
        <begin position="51"/>
        <end position="190"/>
    </location>
</feature>
<dbReference type="NCBIfam" id="TIGR01499">
    <property type="entry name" value="folC"/>
    <property type="match status" value="1"/>
</dbReference>
<keyword evidence="8" id="KW-0436">Ligase</keyword>
<evidence type="ECO:0000256" key="16">
    <source>
        <dbReference type="ARBA" id="ARBA00032510"/>
    </source>
</evidence>
<comment type="catalytic activity">
    <reaction evidence="17">
        <text>(6S)-5,6,7,8-tetrahydrofolyl-(gamma-L-Glu)(n) + L-glutamate + ATP = (6S)-5,6,7,8-tetrahydrofolyl-(gamma-L-Glu)(n+1) + ADP + phosphate + H(+)</text>
        <dbReference type="Rhea" id="RHEA:10580"/>
        <dbReference type="Rhea" id="RHEA-COMP:14738"/>
        <dbReference type="Rhea" id="RHEA-COMP:14740"/>
        <dbReference type="ChEBI" id="CHEBI:15378"/>
        <dbReference type="ChEBI" id="CHEBI:29985"/>
        <dbReference type="ChEBI" id="CHEBI:30616"/>
        <dbReference type="ChEBI" id="CHEBI:43474"/>
        <dbReference type="ChEBI" id="CHEBI:141005"/>
        <dbReference type="ChEBI" id="CHEBI:456216"/>
        <dbReference type="EC" id="6.3.2.17"/>
    </reaction>
</comment>
<keyword evidence="9" id="KW-0479">Metal-binding</keyword>
<dbReference type="GO" id="GO:0046656">
    <property type="term" value="P:folic acid biosynthetic process"/>
    <property type="evidence" value="ECO:0007669"/>
    <property type="project" value="UniProtKB-KW"/>
</dbReference>